<keyword evidence="4" id="KW-0233">DNA recombination</keyword>
<proteinExistence type="inferred from homology"/>
<evidence type="ECO:0000256" key="3">
    <source>
        <dbReference type="ARBA" id="ARBA00023125"/>
    </source>
</evidence>
<dbReference type="EMBL" id="BSOK01000059">
    <property type="protein sequence ID" value="GLR30034.1"/>
    <property type="molecule type" value="Genomic_DNA"/>
</dbReference>
<keyword evidence="2" id="KW-0229">DNA integration</keyword>
<dbReference type="InterPro" id="IPR002104">
    <property type="entry name" value="Integrase_catalytic"/>
</dbReference>
<dbReference type="PANTHER" id="PTHR30349">
    <property type="entry name" value="PHAGE INTEGRASE-RELATED"/>
    <property type="match status" value="1"/>
</dbReference>
<evidence type="ECO:0000313" key="7">
    <source>
        <dbReference type="EMBL" id="SDE06288.1"/>
    </source>
</evidence>
<reference evidence="6" key="4">
    <citation type="submission" date="2023-01" db="EMBL/GenBank/DDBJ databases">
        <title>Draft genome sequence of Psychrobacter pacificensis strain NBRC 103191.</title>
        <authorList>
            <person name="Sun Q."/>
            <person name="Mori K."/>
        </authorList>
    </citation>
    <scope>NUCLEOTIDE SEQUENCE</scope>
    <source>
        <strain evidence="6">NBRC 103191</strain>
    </source>
</reference>
<accession>A0A1G6ZUF8</accession>
<evidence type="ECO:0000313" key="8">
    <source>
        <dbReference type="Proteomes" id="UP000198501"/>
    </source>
</evidence>
<dbReference type="RefSeq" id="WP_093071049.1">
    <property type="nucleotide sequence ID" value="NZ_BSOK01000059.1"/>
</dbReference>
<evidence type="ECO:0000313" key="6">
    <source>
        <dbReference type="EMBL" id="GLR30034.1"/>
    </source>
</evidence>
<dbReference type="SUPFAM" id="SSF56349">
    <property type="entry name" value="DNA breaking-rejoining enzymes"/>
    <property type="match status" value="1"/>
</dbReference>
<comment type="similarity">
    <text evidence="1">Belongs to the 'phage' integrase family.</text>
</comment>
<gene>
    <name evidence="6" type="ORF">GCM10007915_22730</name>
    <name evidence="7" type="ORF">SAMN05660405_02212</name>
</gene>
<dbReference type="InterPro" id="IPR013762">
    <property type="entry name" value="Integrase-like_cat_sf"/>
</dbReference>
<dbReference type="InterPro" id="IPR011010">
    <property type="entry name" value="DNA_brk_join_enz"/>
</dbReference>
<evidence type="ECO:0000256" key="1">
    <source>
        <dbReference type="ARBA" id="ARBA00008857"/>
    </source>
</evidence>
<evidence type="ECO:0000313" key="9">
    <source>
        <dbReference type="Proteomes" id="UP001156645"/>
    </source>
</evidence>
<name>A0A1G6ZUF8_9GAMM</name>
<feature type="domain" description="Tyr recombinase" evidence="5">
    <location>
        <begin position="192"/>
        <end position="399"/>
    </location>
</feature>
<reference evidence="6" key="1">
    <citation type="journal article" date="2014" name="Int. J. Syst. Evol. Microbiol.">
        <title>Complete genome of a new Firmicutes species belonging to the dominant human colonic microbiota ('Ruminococcus bicirculans') reveals two chromosomes and a selective capacity to utilize plant glucans.</title>
        <authorList>
            <consortium name="NISC Comparative Sequencing Program"/>
            <person name="Wegmann U."/>
            <person name="Louis P."/>
            <person name="Goesmann A."/>
            <person name="Henrissat B."/>
            <person name="Duncan S.H."/>
            <person name="Flint H.J."/>
        </authorList>
    </citation>
    <scope>NUCLEOTIDE SEQUENCE</scope>
    <source>
        <strain evidence="6">NBRC 103191</strain>
    </source>
</reference>
<reference evidence="7 8" key="2">
    <citation type="submission" date="2016-10" db="EMBL/GenBank/DDBJ databases">
        <authorList>
            <person name="de Groot N.N."/>
        </authorList>
    </citation>
    <scope>NUCLEOTIDE SEQUENCE [LARGE SCALE GENOMIC DNA]</scope>
    <source>
        <strain evidence="7 8">DSM 23406</strain>
    </source>
</reference>
<dbReference type="GO" id="GO:0003677">
    <property type="term" value="F:DNA binding"/>
    <property type="evidence" value="ECO:0007669"/>
    <property type="project" value="UniProtKB-KW"/>
</dbReference>
<dbReference type="GO" id="GO:0006310">
    <property type="term" value="P:DNA recombination"/>
    <property type="evidence" value="ECO:0007669"/>
    <property type="project" value="UniProtKB-KW"/>
</dbReference>
<organism evidence="7 8">
    <name type="scientific">Psychrobacter pacificensis</name>
    <dbReference type="NCBI Taxonomy" id="112002"/>
    <lineage>
        <taxon>Bacteria</taxon>
        <taxon>Pseudomonadati</taxon>
        <taxon>Pseudomonadota</taxon>
        <taxon>Gammaproteobacteria</taxon>
        <taxon>Moraxellales</taxon>
        <taxon>Moraxellaceae</taxon>
        <taxon>Psychrobacter</taxon>
    </lineage>
</organism>
<keyword evidence="9" id="KW-1185">Reference proteome</keyword>
<evidence type="ECO:0000256" key="4">
    <source>
        <dbReference type="ARBA" id="ARBA00023172"/>
    </source>
</evidence>
<dbReference type="Proteomes" id="UP000198501">
    <property type="component" value="Unassembled WGS sequence"/>
</dbReference>
<dbReference type="PANTHER" id="PTHR30349:SF41">
    <property type="entry name" value="INTEGRASE_RECOMBINASE PROTEIN MJ0367-RELATED"/>
    <property type="match status" value="1"/>
</dbReference>
<dbReference type="AlphaFoldDB" id="A0A1G6ZUF8"/>
<dbReference type="GO" id="GO:0015074">
    <property type="term" value="P:DNA integration"/>
    <property type="evidence" value="ECO:0007669"/>
    <property type="project" value="UniProtKB-KW"/>
</dbReference>
<evidence type="ECO:0000259" key="5">
    <source>
        <dbReference type="PROSITE" id="PS51898"/>
    </source>
</evidence>
<dbReference type="InterPro" id="IPR050090">
    <property type="entry name" value="Tyrosine_recombinase_XerCD"/>
</dbReference>
<dbReference type="Pfam" id="PF00589">
    <property type="entry name" value="Phage_integrase"/>
    <property type="match status" value="1"/>
</dbReference>
<keyword evidence="3" id="KW-0238">DNA-binding</keyword>
<evidence type="ECO:0000256" key="2">
    <source>
        <dbReference type="ARBA" id="ARBA00022908"/>
    </source>
</evidence>
<protein>
    <submittedName>
        <fullName evidence="7">Phage integrase family protein</fullName>
    </submittedName>
</protein>
<dbReference type="PROSITE" id="PS51898">
    <property type="entry name" value="TYR_RECOMBINASE"/>
    <property type="match status" value="1"/>
</dbReference>
<dbReference type="CDD" id="cd00397">
    <property type="entry name" value="DNA_BRE_C"/>
    <property type="match status" value="1"/>
</dbReference>
<reference evidence="9" key="3">
    <citation type="journal article" date="2019" name="Int. J. Syst. Evol. Microbiol.">
        <title>The Global Catalogue of Microorganisms (GCM) 10K type strain sequencing project: providing services to taxonomists for standard genome sequencing and annotation.</title>
        <authorList>
            <consortium name="The Broad Institute Genomics Platform"/>
            <consortium name="The Broad Institute Genome Sequencing Center for Infectious Disease"/>
            <person name="Wu L."/>
            <person name="Ma J."/>
        </authorList>
    </citation>
    <scope>NUCLEOTIDE SEQUENCE [LARGE SCALE GENOMIC DNA]</scope>
    <source>
        <strain evidence="9">NBRC 103191</strain>
    </source>
</reference>
<sequence length="528" mass="60929">MTNNNLALEFPNYSSHRLFSEAQISKIESLHIPTIIRFMLADRYETKFINSTSSTWEFFYSGRKEYIDFTEENYLDKHEIKLLKFFLAYYSQINSPAYLSRYFKQVRSEFHKLIKSNNSFSYLSFKEVLLDLAVDESKHREYYTLKNFVRLLIAEGFEGFSEEDELDLEILERPKSFNSKLFYQEFEDPISKPTITMIQNGFAKLNLEILEGQSIADNVIKNASILGLIYVTGMRPVQLSKLSVEDIKIDTYTEAGENMRYSIVVPYAKQGRFNHAKVSIKLPEEIATVILQYIKQFELPTNNQLFDLGNYAVTYCTTAINEQLFEFSPQEYQQRVSNGELIQIKYTSSQFRHHVAYSMALSGSSAEDIAYILGHSSLVTARHYIFSSPNLAQIRAIALGRNPVYQQIIAMLMTGDIITHEQDHGKNVIGFINNKIHINIGKCSYKANCFLEPVRSCYGCVYFHPYINGNHKEVLECVQYELESIIYMSDAVYNSSNPIIAINEATKFEIQSVIKRCKLNSELKNADD</sequence>
<dbReference type="Proteomes" id="UP001156645">
    <property type="component" value="Unassembled WGS sequence"/>
</dbReference>
<dbReference type="EMBL" id="FNAL01000020">
    <property type="protein sequence ID" value="SDE06288.1"/>
    <property type="molecule type" value="Genomic_DNA"/>
</dbReference>
<dbReference type="Gene3D" id="1.10.443.10">
    <property type="entry name" value="Intergrase catalytic core"/>
    <property type="match status" value="1"/>
</dbReference>